<keyword evidence="2" id="KW-1185">Reference proteome</keyword>
<evidence type="ECO:0000313" key="2">
    <source>
        <dbReference type="Proteomes" id="UP000798662"/>
    </source>
</evidence>
<accession>A0ACC3BQ15</accession>
<protein>
    <submittedName>
        <fullName evidence="1">Uncharacterized protein</fullName>
    </submittedName>
</protein>
<name>A0ACC3BQ15_PYRYE</name>
<comment type="caution">
    <text evidence="1">The sequence shown here is derived from an EMBL/GenBank/DDBJ whole genome shotgun (WGS) entry which is preliminary data.</text>
</comment>
<gene>
    <name evidence="1" type="ORF">I4F81_002302</name>
</gene>
<evidence type="ECO:0000313" key="1">
    <source>
        <dbReference type="EMBL" id="KAK1859708.1"/>
    </source>
</evidence>
<dbReference type="Proteomes" id="UP000798662">
    <property type="component" value="Chromosome 1"/>
</dbReference>
<sequence>MRRVATHDRSPPYIATESPRALSSGWSPSPPFPLCAGAEMNRGGPRLIPLSSNGSPPRPPRRFVLPLTVIAVLSAVIVVAFFVARGGGGGSSSEDDGSSADKTAGQAAVVGDSAAGQEEQSLTTVIGASTAAVGSRAFFDLTHNGSSIGRLTLGLFDERAPKTVANFVALAAGKGGPPVDGVPGTGTAGYAGVPFHRIIAGFMAQGGDYERGDGRGGKSIYPGGAFDDEPFITTHDDRGVLSMANSGPGTNGAQFFITFKATSWLDGKHVVFGRVVDGGSVLDEVERVDTGGGSHPVTPLVIAACGVVEE</sequence>
<proteinExistence type="predicted"/>
<dbReference type="EMBL" id="CM020618">
    <property type="protein sequence ID" value="KAK1859708.1"/>
    <property type="molecule type" value="Genomic_DNA"/>
</dbReference>
<reference evidence="1" key="1">
    <citation type="submission" date="2019-11" db="EMBL/GenBank/DDBJ databases">
        <title>Nori genome reveals adaptations in red seaweeds to the harsh intertidal environment.</title>
        <authorList>
            <person name="Wang D."/>
            <person name="Mao Y."/>
        </authorList>
    </citation>
    <scope>NUCLEOTIDE SEQUENCE</scope>
    <source>
        <tissue evidence="1">Gametophyte</tissue>
    </source>
</reference>
<organism evidence="1 2">
    <name type="scientific">Pyropia yezoensis</name>
    <name type="common">Susabi-nori</name>
    <name type="synonym">Porphyra yezoensis</name>
    <dbReference type="NCBI Taxonomy" id="2788"/>
    <lineage>
        <taxon>Eukaryota</taxon>
        <taxon>Rhodophyta</taxon>
        <taxon>Bangiophyceae</taxon>
        <taxon>Bangiales</taxon>
        <taxon>Bangiaceae</taxon>
        <taxon>Pyropia</taxon>
    </lineage>
</organism>